<organism evidence="3 4">
    <name type="scientific">Mucuna pruriens</name>
    <name type="common">Velvet bean</name>
    <name type="synonym">Dolichos pruriens</name>
    <dbReference type="NCBI Taxonomy" id="157652"/>
    <lineage>
        <taxon>Eukaryota</taxon>
        <taxon>Viridiplantae</taxon>
        <taxon>Streptophyta</taxon>
        <taxon>Embryophyta</taxon>
        <taxon>Tracheophyta</taxon>
        <taxon>Spermatophyta</taxon>
        <taxon>Magnoliopsida</taxon>
        <taxon>eudicotyledons</taxon>
        <taxon>Gunneridae</taxon>
        <taxon>Pentapetalae</taxon>
        <taxon>rosids</taxon>
        <taxon>fabids</taxon>
        <taxon>Fabales</taxon>
        <taxon>Fabaceae</taxon>
        <taxon>Papilionoideae</taxon>
        <taxon>50 kb inversion clade</taxon>
        <taxon>NPAAA clade</taxon>
        <taxon>indigoferoid/millettioid clade</taxon>
        <taxon>Phaseoleae</taxon>
        <taxon>Mucuna</taxon>
    </lineage>
</organism>
<feature type="region of interest" description="Disordered" evidence="2">
    <location>
        <begin position="303"/>
        <end position="347"/>
    </location>
</feature>
<sequence length="528" mass="59060">MGLRVMQLSQPVLPHSHSPSSSQTLASAISSPSSKPRTLVCRFVHRSSLFPTTRLLRRSKSFDHHAFSTRRGSMRRACSASLEPFSDEEFAKKIEDLALKFQLSDNVNTNDSDSDSEGFPSGEEISVNFAEEFEPPEEIIPANIEWKANSVDLPFSLRIIKKKLQWKEGFRETGESAYCSVKKAFSSMVFIIRELHSYTLQMREILFYEDLQGILERVQTEMHASFVWLFQQVFSHTPTLMVYVMILLANFTVHSMGHNAALAATASVPAAVAVAEDQRGHTHSHTIDSSAVKTFSVSNGKNTASVGGNGGGGRVRPVANGTDGDDRFDRSRHGTVLPDGDASSQVYKTGETESVSGQEEEEAKLWNSVLEEASSMEVNLKGQDLDRDAMKRFVSPVTAMIESDDYAEYLRTELVYQTGLSRDPNNALLLANYAQFLYLVARDYDRAEEYFKRAIEVEPPDAEAYNKYATFLWKVKNDLWAAEETYLEAISAEPDNSFYAANYAHFLWNTGAEDTCFPLSSPDNSQEL</sequence>
<comment type="caution">
    <text evidence="3">The sequence shown here is derived from an EMBL/GenBank/DDBJ whole genome shotgun (WGS) entry which is preliminary data.</text>
</comment>
<dbReference type="InterPro" id="IPR019734">
    <property type="entry name" value="TPR_rpt"/>
</dbReference>
<name>A0A371EXH2_MUCPR</name>
<feature type="compositionally biased region" description="Low complexity" evidence="2">
    <location>
        <begin position="9"/>
        <end position="33"/>
    </location>
</feature>
<gene>
    <name evidence="3" type="ORF">CR513_50025</name>
</gene>
<dbReference type="SUPFAM" id="SSF48452">
    <property type="entry name" value="TPR-like"/>
    <property type="match status" value="1"/>
</dbReference>
<evidence type="ECO:0000256" key="2">
    <source>
        <dbReference type="SAM" id="MobiDB-lite"/>
    </source>
</evidence>
<proteinExistence type="predicted"/>
<evidence type="ECO:0000313" key="3">
    <source>
        <dbReference type="EMBL" id="RDX70706.1"/>
    </source>
</evidence>
<keyword evidence="1" id="KW-0802">TPR repeat</keyword>
<dbReference type="EMBL" id="QJKJ01011599">
    <property type="protein sequence ID" value="RDX70706.1"/>
    <property type="molecule type" value="Genomic_DNA"/>
</dbReference>
<dbReference type="Proteomes" id="UP000257109">
    <property type="component" value="Unassembled WGS sequence"/>
</dbReference>
<dbReference type="OrthoDB" id="1924189at2759"/>
<reference evidence="3" key="1">
    <citation type="submission" date="2018-05" db="EMBL/GenBank/DDBJ databases">
        <title>Draft genome of Mucuna pruriens seed.</title>
        <authorList>
            <person name="Nnadi N.E."/>
            <person name="Vos R."/>
            <person name="Hasami M.H."/>
            <person name="Devisetty U.K."/>
            <person name="Aguiy J.C."/>
        </authorList>
    </citation>
    <scope>NUCLEOTIDE SEQUENCE [LARGE SCALE GENOMIC DNA]</scope>
    <source>
        <strain evidence="3">JCA_2017</strain>
    </source>
</reference>
<dbReference type="PROSITE" id="PS50005">
    <property type="entry name" value="TPR"/>
    <property type="match status" value="1"/>
</dbReference>
<feature type="repeat" description="TPR" evidence="1">
    <location>
        <begin position="428"/>
        <end position="461"/>
    </location>
</feature>
<evidence type="ECO:0000256" key="1">
    <source>
        <dbReference type="PROSITE-ProRule" id="PRU00339"/>
    </source>
</evidence>
<dbReference type="Gene3D" id="1.25.40.10">
    <property type="entry name" value="Tetratricopeptide repeat domain"/>
    <property type="match status" value="1"/>
</dbReference>
<feature type="region of interest" description="Disordered" evidence="2">
    <location>
        <begin position="8"/>
        <end position="33"/>
    </location>
</feature>
<protein>
    <submittedName>
        <fullName evidence="3">Uncharacterized protein</fullName>
    </submittedName>
</protein>
<dbReference type="AlphaFoldDB" id="A0A371EXH2"/>
<dbReference type="GO" id="GO:0006396">
    <property type="term" value="P:RNA processing"/>
    <property type="evidence" value="ECO:0007669"/>
    <property type="project" value="InterPro"/>
</dbReference>
<dbReference type="PANTHER" id="PTHR26312:SF132">
    <property type="entry name" value="OS01G0855200 PROTEIN"/>
    <property type="match status" value="1"/>
</dbReference>
<dbReference type="STRING" id="157652.A0A371EXH2"/>
<feature type="non-terminal residue" evidence="3">
    <location>
        <position position="1"/>
    </location>
</feature>
<accession>A0A371EXH2</accession>
<evidence type="ECO:0000313" key="4">
    <source>
        <dbReference type="Proteomes" id="UP000257109"/>
    </source>
</evidence>
<dbReference type="SMART" id="SM00386">
    <property type="entry name" value="HAT"/>
    <property type="match status" value="2"/>
</dbReference>
<dbReference type="InterPro" id="IPR003107">
    <property type="entry name" value="HAT"/>
</dbReference>
<keyword evidence="4" id="KW-1185">Reference proteome</keyword>
<dbReference type="PANTHER" id="PTHR26312">
    <property type="entry name" value="TETRATRICOPEPTIDE REPEAT PROTEIN 5"/>
    <property type="match status" value="1"/>
</dbReference>
<dbReference type="InterPro" id="IPR011990">
    <property type="entry name" value="TPR-like_helical_dom_sf"/>
</dbReference>